<dbReference type="GO" id="GO:0003677">
    <property type="term" value="F:DNA binding"/>
    <property type="evidence" value="ECO:0007669"/>
    <property type="project" value="UniProtKB-KW"/>
</dbReference>
<dbReference type="SUPFAM" id="SSF46785">
    <property type="entry name" value="Winged helix' DNA-binding domain"/>
    <property type="match status" value="1"/>
</dbReference>
<dbReference type="InterPro" id="IPR036388">
    <property type="entry name" value="WH-like_DNA-bd_sf"/>
</dbReference>
<dbReference type="Gene3D" id="1.10.10.10">
    <property type="entry name" value="Winged helix-like DNA-binding domain superfamily/Winged helix DNA-binding domain"/>
    <property type="match status" value="1"/>
</dbReference>
<dbReference type="PRINTS" id="PR00039">
    <property type="entry name" value="HTHLYSR"/>
</dbReference>
<accession>A0A0A0EWC8</accession>
<dbReference type="PANTHER" id="PTHR30579">
    <property type="entry name" value="TRANSCRIPTIONAL REGULATOR"/>
    <property type="match status" value="1"/>
</dbReference>
<dbReference type="Gene3D" id="3.40.190.10">
    <property type="entry name" value="Periplasmic binding protein-like II"/>
    <property type="match status" value="2"/>
</dbReference>
<evidence type="ECO:0000256" key="4">
    <source>
        <dbReference type="ARBA" id="ARBA00023163"/>
    </source>
</evidence>
<sequence>MYEPGLLRAFVAVVEHGSFTRAAQVLHLTQSTVSQQVRRLEEDVGQPLLEREGGVRPTAAGERLLGYARRLLALGAEARAAMAGEAPQKILRLGLPEDLAGALLTPVLAAFARAQGDGLRLEVSSGLSAELLAGYRRGEFDVVLAKQRQGDGAFSWPERVVWVDSRAHPCWGRDPLPLAVFPEGGLYREEMFEALDARHLRWRIAYSSRSLASLRAAVAEGLGVSLLPERAVRAGHRVLGRAEGLPTGHPMRLVLHHRGEASASTRALVARLVRRCEALVQG</sequence>
<comment type="similarity">
    <text evidence="1">Belongs to the LysR transcriptional regulatory family.</text>
</comment>
<dbReference type="Proteomes" id="UP000029998">
    <property type="component" value="Unassembled WGS sequence"/>
</dbReference>
<comment type="caution">
    <text evidence="6">The sequence shown here is derived from an EMBL/GenBank/DDBJ whole genome shotgun (WGS) entry which is preliminary data.</text>
</comment>
<evidence type="ECO:0000256" key="2">
    <source>
        <dbReference type="ARBA" id="ARBA00023015"/>
    </source>
</evidence>
<dbReference type="EMBL" id="AVPU01000006">
    <property type="protein sequence ID" value="KGM55291.1"/>
    <property type="molecule type" value="Genomic_DNA"/>
</dbReference>
<dbReference type="Pfam" id="PF03466">
    <property type="entry name" value="LysR_substrate"/>
    <property type="match status" value="1"/>
</dbReference>
<dbReference type="eggNOG" id="COG0583">
    <property type="taxonomic scope" value="Bacteria"/>
</dbReference>
<evidence type="ECO:0000313" key="7">
    <source>
        <dbReference type="Proteomes" id="UP000029998"/>
    </source>
</evidence>
<dbReference type="SUPFAM" id="SSF53850">
    <property type="entry name" value="Periplasmic binding protein-like II"/>
    <property type="match status" value="1"/>
</dbReference>
<evidence type="ECO:0000313" key="6">
    <source>
        <dbReference type="EMBL" id="KGM55291.1"/>
    </source>
</evidence>
<dbReference type="Pfam" id="PF00126">
    <property type="entry name" value="HTH_1"/>
    <property type="match status" value="1"/>
</dbReference>
<dbReference type="PROSITE" id="PS50931">
    <property type="entry name" value="HTH_LYSR"/>
    <property type="match status" value="1"/>
</dbReference>
<reference evidence="6 7" key="1">
    <citation type="submission" date="2013-08" db="EMBL/GenBank/DDBJ databases">
        <title>Genome sequencing of Lysobacter.</title>
        <authorList>
            <person name="Zhang S."/>
            <person name="Wang G."/>
        </authorList>
    </citation>
    <scope>NUCLEOTIDE SEQUENCE [LARGE SCALE GENOMIC DNA]</scope>
    <source>
        <strain evidence="6 7">GH1-9</strain>
    </source>
</reference>
<protein>
    <recommendedName>
        <fullName evidence="5">HTH lysR-type domain-containing protein</fullName>
    </recommendedName>
</protein>
<evidence type="ECO:0000259" key="5">
    <source>
        <dbReference type="PROSITE" id="PS50931"/>
    </source>
</evidence>
<dbReference type="OrthoDB" id="5723059at2"/>
<organism evidence="6 7">
    <name type="scientific">Lysobacter daejeonensis GH1-9</name>
    <dbReference type="NCBI Taxonomy" id="1385517"/>
    <lineage>
        <taxon>Bacteria</taxon>
        <taxon>Pseudomonadati</taxon>
        <taxon>Pseudomonadota</taxon>
        <taxon>Gammaproteobacteria</taxon>
        <taxon>Lysobacterales</taxon>
        <taxon>Lysobacteraceae</taxon>
        <taxon>Aerolutibacter</taxon>
    </lineage>
</organism>
<dbReference type="InterPro" id="IPR005119">
    <property type="entry name" value="LysR_subst-bd"/>
</dbReference>
<keyword evidence="7" id="KW-1185">Reference proteome</keyword>
<dbReference type="InterPro" id="IPR036390">
    <property type="entry name" value="WH_DNA-bd_sf"/>
</dbReference>
<dbReference type="PANTHER" id="PTHR30579:SF7">
    <property type="entry name" value="HTH-TYPE TRANSCRIPTIONAL REGULATOR LRHA-RELATED"/>
    <property type="match status" value="1"/>
</dbReference>
<evidence type="ECO:0000256" key="3">
    <source>
        <dbReference type="ARBA" id="ARBA00023125"/>
    </source>
</evidence>
<dbReference type="InterPro" id="IPR050176">
    <property type="entry name" value="LTTR"/>
</dbReference>
<evidence type="ECO:0000256" key="1">
    <source>
        <dbReference type="ARBA" id="ARBA00009437"/>
    </source>
</evidence>
<dbReference type="STRING" id="1385517.N800_15115"/>
<proteinExistence type="inferred from homology"/>
<gene>
    <name evidence="6" type="ORF">N800_15115</name>
</gene>
<feature type="domain" description="HTH lysR-type" evidence="5">
    <location>
        <begin position="1"/>
        <end position="58"/>
    </location>
</feature>
<dbReference type="GO" id="GO:0003700">
    <property type="term" value="F:DNA-binding transcription factor activity"/>
    <property type="evidence" value="ECO:0007669"/>
    <property type="project" value="InterPro"/>
</dbReference>
<keyword evidence="4" id="KW-0804">Transcription</keyword>
<keyword evidence="2" id="KW-0805">Transcription regulation</keyword>
<name>A0A0A0EWC8_9GAMM</name>
<dbReference type="AlphaFoldDB" id="A0A0A0EWC8"/>
<dbReference type="FunFam" id="1.10.10.10:FF:000001">
    <property type="entry name" value="LysR family transcriptional regulator"/>
    <property type="match status" value="1"/>
</dbReference>
<keyword evidence="3" id="KW-0238">DNA-binding</keyword>
<dbReference type="InterPro" id="IPR000847">
    <property type="entry name" value="LysR_HTH_N"/>
</dbReference>